<organism evidence="3 4">
    <name type="scientific">Culex quinquefasciatus</name>
    <name type="common">Southern house mosquito</name>
    <name type="synonym">Culex pungens</name>
    <dbReference type="NCBI Taxonomy" id="7176"/>
    <lineage>
        <taxon>Eukaryota</taxon>
        <taxon>Metazoa</taxon>
        <taxon>Ecdysozoa</taxon>
        <taxon>Arthropoda</taxon>
        <taxon>Hexapoda</taxon>
        <taxon>Insecta</taxon>
        <taxon>Pterygota</taxon>
        <taxon>Neoptera</taxon>
        <taxon>Endopterygota</taxon>
        <taxon>Diptera</taxon>
        <taxon>Nematocera</taxon>
        <taxon>Culicoidea</taxon>
        <taxon>Culicidae</taxon>
        <taxon>Culicinae</taxon>
        <taxon>Culicini</taxon>
        <taxon>Culex</taxon>
        <taxon>Culex</taxon>
    </lineage>
</organism>
<dbReference type="GO" id="GO:0006412">
    <property type="term" value="P:translation"/>
    <property type="evidence" value="ECO:0007669"/>
    <property type="project" value="InterPro"/>
</dbReference>
<evidence type="ECO:0000313" key="4">
    <source>
        <dbReference type="Proteomes" id="UP000002320"/>
    </source>
</evidence>
<dbReference type="EnsemblMetazoa" id="CPIJ005289-RA">
    <property type="protein sequence ID" value="CPIJ005289-PA"/>
    <property type="gene ID" value="CPIJ005289"/>
</dbReference>
<keyword evidence="2" id="KW-0687">Ribonucleoprotein</keyword>
<accession>A0A1S4JF36</accession>
<name>A0A1S4JF36_CULQU</name>
<dbReference type="Proteomes" id="UP000002320">
    <property type="component" value="Unassembled WGS sequence"/>
</dbReference>
<sequence>EVQVSLGPQVRKGEIVFRMTHFYASFNDTFVHFTNLFGKETISPMNLEETGSSVGLRFLARSSMQIGHIKEVTPIRRRSDSTRRKVVAVDCIDRESAWAGNFVALCELPIPLVTAG</sequence>
<keyword evidence="4" id="KW-1185">Reference proteome</keyword>
<keyword evidence="1" id="KW-0689">Ribosomal protein</keyword>
<dbReference type="GO" id="GO:0005840">
    <property type="term" value="C:ribosome"/>
    <property type="evidence" value="ECO:0007669"/>
    <property type="project" value="UniProtKB-KW"/>
</dbReference>
<evidence type="ECO:0000256" key="1">
    <source>
        <dbReference type="ARBA" id="ARBA00022980"/>
    </source>
</evidence>
<evidence type="ECO:0000256" key="2">
    <source>
        <dbReference type="ARBA" id="ARBA00023274"/>
    </source>
</evidence>
<evidence type="ECO:0000313" key="3">
    <source>
        <dbReference type="EnsemblMetazoa" id="CPIJ005289-PA"/>
    </source>
</evidence>
<dbReference type="AlphaFoldDB" id="A0A1S4JF36"/>
<dbReference type="OrthoDB" id="1677536at2759"/>
<dbReference type="InterPro" id="IPR036967">
    <property type="entry name" value="Ribosomal_uS11_sf"/>
</dbReference>
<dbReference type="VEuPathDB" id="VectorBase:CPIJ005289"/>
<dbReference type="GO" id="GO:1990904">
    <property type="term" value="C:ribonucleoprotein complex"/>
    <property type="evidence" value="ECO:0007669"/>
    <property type="project" value="UniProtKB-KW"/>
</dbReference>
<dbReference type="VEuPathDB" id="VectorBase:CQUJHB017853"/>
<dbReference type="Gene3D" id="3.30.420.80">
    <property type="entry name" value="Ribosomal protein S11"/>
    <property type="match status" value="1"/>
</dbReference>
<protein>
    <submittedName>
        <fullName evidence="3">Uncharacterized protein</fullName>
    </submittedName>
</protein>
<dbReference type="InParanoid" id="A0A1S4JF36"/>
<dbReference type="GO" id="GO:0003735">
    <property type="term" value="F:structural constituent of ribosome"/>
    <property type="evidence" value="ECO:0007669"/>
    <property type="project" value="InterPro"/>
</dbReference>
<reference evidence="3" key="1">
    <citation type="submission" date="2021-02" db="UniProtKB">
        <authorList>
            <consortium name="EnsemblMetazoa"/>
        </authorList>
    </citation>
    <scope>IDENTIFICATION</scope>
    <source>
        <strain evidence="3">JHB</strain>
    </source>
</reference>
<proteinExistence type="predicted"/>